<evidence type="ECO:0000259" key="4">
    <source>
        <dbReference type="PROSITE" id="PS50995"/>
    </source>
</evidence>
<dbReference type="GO" id="GO:0003700">
    <property type="term" value="F:DNA-binding transcription factor activity"/>
    <property type="evidence" value="ECO:0007669"/>
    <property type="project" value="InterPro"/>
</dbReference>
<dbReference type="RefSeq" id="WP_093272728.1">
    <property type="nucleotide sequence ID" value="NZ_FNDD01000009.1"/>
</dbReference>
<dbReference type="PANTHER" id="PTHR42756:SF1">
    <property type="entry name" value="TRANSCRIPTIONAL REPRESSOR OF EMRAB OPERON"/>
    <property type="match status" value="1"/>
</dbReference>
<dbReference type="STRING" id="861298.SAMN04488136_10985"/>
<feature type="domain" description="HTH marR-type" evidence="4">
    <location>
        <begin position="19"/>
        <end position="157"/>
    </location>
</feature>
<name>A0A1G8A2R1_9VIBR</name>
<dbReference type="InterPro" id="IPR000835">
    <property type="entry name" value="HTH_MarR-typ"/>
</dbReference>
<keyword evidence="1" id="KW-0805">Transcription regulation</keyword>
<dbReference type="OrthoDB" id="32523at2"/>
<dbReference type="Proteomes" id="UP000198854">
    <property type="component" value="Unassembled WGS sequence"/>
</dbReference>
<dbReference type="GO" id="GO:0003677">
    <property type="term" value="F:DNA binding"/>
    <property type="evidence" value="ECO:0007669"/>
    <property type="project" value="UniProtKB-KW"/>
</dbReference>
<evidence type="ECO:0000256" key="3">
    <source>
        <dbReference type="ARBA" id="ARBA00023163"/>
    </source>
</evidence>
<dbReference type="AlphaFoldDB" id="A0A1G8A2R1"/>
<evidence type="ECO:0000256" key="1">
    <source>
        <dbReference type="ARBA" id="ARBA00023015"/>
    </source>
</evidence>
<dbReference type="SUPFAM" id="SSF46785">
    <property type="entry name" value="Winged helix' DNA-binding domain"/>
    <property type="match status" value="1"/>
</dbReference>
<dbReference type="SMART" id="SM00347">
    <property type="entry name" value="HTH_MARR"/>
    <property type="match status" value="1"/>
</dbReference>
<dbReference type="PROSITE" id="PS50995">
    <property type="entry name" value="HTH_MARR_2"/>
    <property type="match status" value="1"/>
</dbReference>
<dbReference type="InterPro" id="IPR036390">
    <property type="entry name" value="WH_DNA-bd_sf"/>
</dbReference>
<dbReference type="Pfam" id="PF01047">
    <property type="entry name" value="MarR"/>
    <property type="match status" value="1"/>
</dbReference>
<evidence type="ECO:0000313" key="6">
    <source>
        <dbReference type="Proteomes" id="UP000198854"/>
    </source>
</evidence>
<reference evidence="5 6" key="1">
    <citation type="submission" date="2016-10" db="EMBL/GenBank/DDBJ databases">
        <authorList>
            <person name="de Groot N.N."/>
        </authorList>
    </citation>
    <scope>NUCLEOTIDE SEQUENCE [LARGE SCALE GENOMIC DNA]</scope>
    <source>
        <strain evidence="5 6">CGMCC 1.10228</strain>
    </source>
</reference>
<accession>A0A1G8A2R1</accession>
<dbReference type="Gene3D" id="1.10.10.10">
    <property type="entry name" value="Winged helix-like DNA-binding domain superfamily/Winged helix DNA-binding domain"/>
    <property type="match status" value="1"/>
</dbReference>
<evidence type="ECO:0000313" key="5">
    <source>
        <dbReference type="EMBL" id="SDH14710.1"/>
    </source>
</evidence>
<dbReference type="PRINTS" id="PR00598">
    <property type="entry name" value="HTHMARR"/>
</dbReference>
<dbReference type="InterPro" id="IPR036388">
    <property type="entry name" value="WH-like_DNA-bd_sf"/>
</dbReference>
<keyword evidence="6" id="KW-1185">Reference proteome</keyword>
<gene>
    <name evidence="5" type="ORF">SAMN04488136_10985</name>
</gene>
<dbReference type="EMBL" id="FNDD01000009">
    <property type="protein sequence ID" value="SDH14710.1"/>
    <property type="molecule type" value="Genomic_DNA"/>
</dbReference>
<keyword evidence="2 5" id="KW-0238">DNA-binding</keyword>
<evidence type="ECO:0000256" key="2">
    <source>
        <dbReference type="ARBA" id="ARBA00023125"/>
    </source>
</evidence>
<dbReference type="PANTHER" id="PTHR42756">
    <property type="entry name" value="TRANSCRIPTIONAL REGULATOR, MARR"/>
    <property type="match status" value="1"/>
</dbReference>
<keyword evidence="3" id="KW-0804">Transcription</keyword>
<sequence length="160" mass="18280">MDAIDRVIRQWDEEIPELETQSMALLGRLARLYKHMETDITALHRSYGLTTGEFDVLATLKRSGAPYQLTPSALIESMMLTSGAMTNRIDKLESKALISRTHSEQDRRSVTVELTSKGLELINELIFEHVNTQKRLTQSLDKSQVTGLNQLMKQWLSQFE</sequence>
<proteinExistence type="predicted"/>
<organism evidence="5 6">
    <name type="scientific">Vibrio xiamenensis</name>
    <dbReference type="NCBI Taxonomy" id="861298"/>
    <lineage>
        <taxon>Bacteria</taxon>
        <taxon>Pseudomonadati</taxon>
        <taxon>Pseudomonadota</taxon>
        <taxon>Gammaproteobacteria</taxon>
        <taxon>Vibrionales</taxon>
        <taxon>Vibrionaceae</taxon>
        <taxon>Vibrio</taxon>
    </lineage>
</organism>
<protein>
    <submittedName>
        <fullName evidence="5">DNA-binding transcriptional regulator, MarR family</fullName>
    </submittedName>
</protein>